<evidence type="ECO:0000313" key="3">
    <source>
        <dbReference type="Proteomes" id="UP000504636"/>
    </source>
</evidence>
<dbReference type="Proteomes" id="UP000504636">
    <property type="component" value="Unplaced"/>
</dbReference>
<accession>A0A6A6YTR9</accession>
<dbReference type="GeneID" id="54460516"/>
<dbReference type="EMBL" id="MU003698">
    <property type="protein sequence ID" value="KAF2811365.1"/>
    <property type="molecule type" value="Genomic_DNA"/>
</dbReference>
<gene>
    <name evidence="2 4" type="ORF">BDZ99DRAFT_461450</name>
</gene>
<dbReference type="RefSeq" id="XP_033578329.1">
    <property type="nucleotide sequence ID" value="XM_033719623.1"/>
</dbReference>
<feature type="region of interest" description="Disordered" evidence="1">
    <location>
        <begin position="1"/>
        <end position="48"/>
    </location>
</feature>
<reference evidence="4" key="2">
    <citation type="submission" date="2020-04" db="EMBL/GenBank/DDBJ databases">
        <authorList>
            <consortium name="NCBI Genome Project"/>
        </authorList>
    </citation>
    <scope>NUCLEOTIDE SEQUENCE</scope>
    <source>
        <strain evidence="4">CBS 304.34</strain>
    </source>
</reference>
<reference evidence="2 4" key="1">
    <citation type="journal article" date="2020" name="Stud. Mycol.">
        <title>101 Dothideomycetes genomes: a test case for predicting lifestyles and emergence of pathogens.</title>
        <authorList>
            <person name="Haridas S."/>
            <person name="Albert R."/>
            <person name="Binder M."/>
            <person name="Bloem J."/>
            <person name="Labutti K."/>
            <person name="Salamov A."/>
            <person name="Andreopoulos B."/>
            <person name="Baker S."/>
            <person name="Barry K."/>
            <person name="Bills G."/>
            <person name="Bluhm B."/>
            <person name="Cannon C."/>
            <person name="Castanera R."/>
            <person name="Culley D."/>
            <person name="Daum C."/>
            <person name="Ezra D."/>
            <person name="Gonzalez J."/>
            <person name="Henrissat B."/>
            <person name="Kuo A."/>
            <person name="Liang C."/>
            <person name="Lipzen A."/>
            <person name="Lutzoni F."/>
            <person name="Magnuson J."/>
            <person name="Mondo S."/>
            <person name="Nolan M."/>
            <person name="Ohm R."/>
            <person name="Pangilinan J."/>
            <person name="Park H.-J."/>
            <person name="Ramirez L."/>
            <person name="Alfaro M."/>
            <person name="Sun H."/>
            <person name="Tritt A."/>
            <person name="Yoshinaga Y."/>
            <person name="Zwiers L.-H."/>
            <person name="Turgeon B."/>
            <person name="Goodwin S."/>
            <person name="Spatafora J."/>
            <person name="Crous P."/>
            <person name="Grigoriev I."/>
        </authorList>
    </citation>
    <scope>NUCLEOTIDE SEQUENCE</scope>
    <source>
        <strain evidence="2 4">CBS 304.34</strain>
    </source>
</reference>
<dbReference type="AlphaFoldDB" id="A0A6A6YTR9"/>
<reference evidence="4" key="3">
    <citation type="submission" date="2025-04" db="UniProtKB">
        <authorList>
            <consortium name="RefSeq"/>
        </authorList>
    </citation>
    <scope>IDENTIFICATION</scope>
    <source>
        <strain evidence="4">CBS 304.34</strain>
    </source>
</reference>
<sequence>MRSFGQEISGNRGKNAELTSQARDSIVSKSEAGASSRERLRSSAARSVASTKLFSDLESNTTTDLALV</sequence>
<proteinExistence type="predicted"/>
<evidence type="ECO:0000313" key="4">
    <source>
        <dbReference type="RefSeq" id="XP_033578329.1"/>
    </source>
</evidence>
<name>A0A6A6YTR9_9PEZI</name>
<evidence type="ECO:0000313" key="2">
    <source>
        <dbReference type="EMBL" id="KAF2811365.1"/>
    </source>
</evidence>
<keyword evidence="3" id="KW-1185">Reference proteome</keyword>
<organism evidence="2">
    <name type="scientific">Mytilinidion resinicola</name>
    <dbReference type="NCBI Taxonomy" id="574789"/>
    <lineage>
        <taxon>Eukaryota</taxon>
        <taxon>Fungi</taxon>
        <taxon>Dikarya</taxon>
        <taxon>Ascomycota</taxon>
        <taxon>Pezizomycotina</taxon>
        <taxon>Dothideomycetes</taxon>
        <taxon>Pleosporomycetidae</taxon>
        <taxon>Mytilinidiales</taxon>
        <taxon>Mytilinidiaceae</taxon>
        <taxon>Mytilinidion</taxon>
    </lineage>
</organism>
<evidence type="ECO:0000256" key="1">
    <source>
        <dbReference type="SAM" id="MobiDB-lite"/>
    </source>
</evidence>
<protein>
    <submittedName>
        <fullName evidence="2 4">Uncharacterized protein</fullName>
    </submittedName>
</protein>